<dbReference type="PROSITE" id="PS00606">
    <property type="entry name" value="KS3_1"/>
    <property type="match status" value="1"/>
</dbReference>
<dbReference type="InterPro" id="IPR018201">
    <property type="entry name" value="Ketoacyl_synth_AS"/>
</dbReference>
<dbReference type="STRING" id="200904.GCA_900168775_02783"/>
<dbReference type="Gene3D" id="3.40.47.10">
    <property type="match status" value="1"/>
</dbReference>
<dbReference type="OrthoDB" id="2773909at2"/>
<dbReference type="InterPro" id="IPR000794">
    <property type="entry name" value="Beta-ketoacyl_synthase"/>
</dbReference>
<gene>
    <name evidence="5" type="ORF">DES48_10810</name>
</gene>
<sequence>MTIVVTGYGMIAPKTPNIKEYLFNLQHGLCSLELVKGVGYQKESNIVGIIKEGIEDLEKDRRLKRLPKVSKLGMKAAEEALESADINLKQKNVGLFFGISLGASGEKLFQETIQHANNDNYKKVPVTFTHYANYHSITASIAHYLQVKGVTKTITTGCTSSLEAIEDAMLYLQSGKIDVAIVGGADSPLSKATTYAFSKTKVLPLNQSLDHGAVPFHGVSKGFAMSEAAGVVILERAEDAEKRGANIKGEIVDIVSNNDGVYIYSLDESGEQMISALRKVVKNRTPDYINSQALGIQLNDQIEKKSSRLLFEHKIPYTSIKSMYGNPFGAIGILQVIASLLSIQHGFIPPTIRTDTKGYEEMNIVTKTKFQKINEVAITNHGYGGNNACAYIKRYSQIATT</sequence>
<dbReference type="InterPro" id="IPR014030">
    <property type="entry name" value="Ketoacyl_synth_N"/>
</dbReference>
<keyword evidence="6" id="KW-1185">Reference proteome</keyword>
<accession>A0A366DZ09</accession>
<dbReference type="SUPFAM" id="SSF53901">
    <property type="entry name" value="Thiolase-like"/>
    <property type="match status" value="2"/>
</dbReference>
<keyword evidence="2 3" id="KW-0808">Transferase</keyword>
<dbReference type="Pfam" id="PF00109">
    <property type="entry name" value="ketoacyl-synt"/>
    <property type="match status" value="1"/>
</dbReference>
<dbReference type="RefSeq" id="WP_113869274.1">
    <property type="nucleotide sequence ID" value="NZ_BAABQN010000012.1"/>
</dbReference>
<dbReference type="GO" id="GO:0006633">
    <property type="term" value="P:fatty acid biosynthetic process"/>
    <property type="evidence" value="ECO:0007669"/>
    <property type="project" value="InterPro"/>
</dbReference>
<protein>
    <submittedName>
        <fullName evidence="5">3-oxoacyl-[acyl-carrier-protein] synthase II</fullName>
    </submittedName>
</protein>
<dbReference type="InterPro" id="IPR014031">
    <property type="entry name" value="Ketoacyl_synth_C"/>
</dbReference>
<dbReference type="EMBL" id="QNRI01000008">
    <property type="protein sequence ID" value="RBO95302.1"/>
    <property type="molecule type" value="Genomic_DNA"/>
</dbReference>
<dbReference type="AlphaFoldDB" id="A0A366DZ09"/>
<evidence type="ECO:0000259" key="4">
    <source>
        <dbReference type="PROSITE" id="PS52004"/>
    </source>
</evidence>
<evidence type="ECO:0000256" key="2">
    <source>
        <dbReference type="ARBA" id="ARBA00022679"/>
    </source>
</evidence>
<evidence type="ECO:0000256" key="1">
    <source>
        <dbReference type="ARBA" id="ARBA00008467"/>
    </source>
</evidence>
<evidence type="ECO:0000256" key="3">
    <source>
        <dbReference type="RuleBase" id="RU003694"/>
    </source>
</evidence>
<dbReference type="Proteomes" id="UP000252254">
    <property type="component" value="Unassembled WGS sequence"/>
</dbReference>
<comment type="similarity">
    <text evidence="1 3">Belongs to the thiolase-like superfamily. Beta-ketoacyl-ACP synthases family.</text>
</comment>
<dbReference type="PANTHER" id="PTHR11712">
    <property type="entry name" value="POLYKETIDE SYNTHASE-RELATED"/>
    <property type="match status" value="1"/>
</dbReference>
<dbReference type="PANTHER" id="PTHR11712:SF336">
    <property type="entry name" value="3-OXOACYL-[ACYL-CARRIER-PROTEIN] SYNTHASE, MITOCHONDRIAL"/>
    <property type="match status" value="1"/>
</dbReference>
<dbReference type="InterPro" id="IPR020841">
    <property type="entry name" value="PKS_Beta-ketoAc_synthase_dom"/>
</dbReference>
<evidence type="ECO:0000313" key="5">
    <source>
        <dbReference type="EMBL" id="RBO95302.1"/>
    </source>
</evidence>
<dbReference type="SMART" id="SM00825">
    <property type="entry name" value="PKS_KS"/>
    <property type="match status" value="1"/>
</dbReference>
<name>A0A366DZ09_9BACI</name>
<dbReference type="InterPro" id="IPR016039">
    <property type="entry name" value="Thiolase-like"/>
</dbReference>
<dbReference type="Pfam" id="PF02801">
    <property type="entry name" value="Ketoacyl-synt_C"/>
    <property type="match status" value="1"/>
</dbReference>
<evidence type="ECO:0000313" key="6">
    <source>
        <dbReference type="Proteomes" id="UP000252254"/>
    </source>
</evidence>
<dbReference type="GO" id="GO:0005829">
    <property type="term" value="C:cytosol"/>
    <property type="evidence" value="ECO:0007669"/>
    <property type="project" value="TreeGrafter"/>
</dbReference>
<feature type="domain" description="Ketosynthase family 3 (KS3)" evidence="4">
    <location>
        <begin position="1"/>
        <end position="394"/>
    </location>
</feature>
<reference evidence="5 6" key="1">
    <citation type="submission" date="2018-06" db="EMBL/GenBank/DDBJ databases">
        <title>Genomic Encyclopedia of Type Strains, Phase IV (KMG-IV): sequencing the most valuable type-strain genomes for metagenomic binning, comparative biology and taxonomic classification.</title>
        <authorList>
            <person name="Goeker M."/>
        </authorList>
    </citation>
    <scope>NUCLEOTIDE SEQUENCE [LARGE SCALE GENOMIC DNA]</scope>
    <source>
        <strain evidence="5 6">DSM 15140</strain>
    </source>
</reference>
<dbReference type="PROSITE" id="PS52004">
    <property type="entry name" value="KS3_2"/>
    <property type="match status" value="1"/>
</dbReference>
<organism evidence="5 6">
    <name type="scientific">Paraliobacillus ryukyuensis</name>
    <dbReference type="NCBI Taxonomy" id="200904"/>
    <lineage>
        <taxon>Bacteria</taxon>
        <taxon>Bacillati</taxon>
        <taxon>Bacillota</taxon>
        <taxon>Bacilli</taxon>
        <taxon>Bacillales</taxon>
        <taxon>Bacillaceae</taxon>
        <taxon>Paraliobacillus</taxon>
    </lineage>
</organism>
<comment type="caution">
    <text evidence="5">The sequence shown here is derived from an EMBL/GenBank/DDBJ whole genome shotgun (WGS) entry which is preliminary data.</text>
</comment>
<proteinExistence type="inferred from homology"/>
<dbReference type="GO" id="GO:0004315">
    <property type="term" value="F:3-oxoacyl-[acyl-carrier-protein] synthase activity"/>
    <property type="evidence" value="ECO:0007669"/>
    <property type="project" value="InterPro"/>
</dbReference>